<evidence type="ECO:0000313" key="5">
    <source>
        <dbReference type="EMBL" id="QQO07662.1"/>
    </source>
</evidence>
<dbReference type="KEGG" id="bhc:JFL75_11970"/>
<name>A0A7T7XK13_9SPIR</name>
<keyword evidence="6" id="KW-1185">Reference proteome</keyword>
<dbReference type="GO" id="GO:0003677">
    <property type="term" value="F:DNA binding"/>
    <property type="evidence" value="ECO:0007669"/>
    <property type="project" value="UniProtKB-KW"/>
</dbReference>
<sequence length="120" mass="13858">MKERVTFEEYVKIASNSATESGNCPVSGLLLMLQGKWKNQIIYAMSLNDTIRFGKLKKEVPGITNTMLTNTLRELEADGLIHREQFNEIPPHVEYSLTEKGRNLFPIFYEMLKWGLRYAT</sequence>
<dbReference type="Pfam" id="PF01638">
    <property type="entry name" value="HxlR"/>
    <property type="match status" value="1"/>
</dbReference>
<evidence type="ECO:0000313" key="6">
    <source>
        <dbReference type="Proteomes" id="UP000595917"/>
    </source>
</evidence>
<dbReference type="InterPro" id="IPR002577">
    <property type="entry name" value="HTH_HxlR"/>
</dbReference>
<evidence type="ECO:0000259" key="4">
    <source>
        <dbReference type="PROSITE" id="PS51118"/>
    </source>
</evidence>
<dbReference type="PANTHER" id="PTHR33204:SF29">
    <property type="entry name" value="TRANSCRIPTIONAL REGULATOR"/>
    <property type="match status" value="1"/>
</dbReference>
<accession>A0A7T7XK13</accession>
<keyword evidence="2" id="KW-0238">DNA-binding</keyword>
<feature type="domain" description="HTH hxlR-type" evidence="4">
    <location>
        <begin position="24"/>
        <end position="120"/>
    </location>
</feature>
<dbReference type="PANTHER" id="PTHR33204">
    <property type="entry name" value="TRANSCRIPTIONAL REGULATOR, MARR FAMILY"/>
    <property type="match status" value="1"/>
</dbReference>
<dbReference type="InterPro" id="IPR036390">
    <property type="entry name" value="WH_DNA-bd_sf"/>
</dbReference>
<dbReference type="RefSeq" id="WP_215624968.1">
    <property type="nucleotide sequence ID" value="NZ_CP067089.2"/>
</dbReference>
<gene>
    <name evidence="5" type="ORF">JFL75_11970</name>
</gene>
<dbReference type="SUPFAM" id="SSF46785">
    <property type="entry name" value="Winged helix' DNA-binding domain"/>
    <property type="match status" value="1"/>
</dbReference>
<evidence type="ECO:0000256" key="3">
    <source>
        <dbReference type="ARBA" id="ARBA00023163"/>
    </source>
</evidence>
<dbReference type="PROSITE" id="PS51118">
    <property type="entry name" value="HTH_HXLR"/>
    <property type="match status" value="1"/>
</dbReference>
<protein>
    <submittedName>
        <fullName evidence="5">Helix-turn-helix transcriptional regulator</fullName>
    </submittedName>
</protein>
<evidence type="ECO:0000256" key="2">
    <source>
        <dbReference type="ARBA" id="ARBA00023125"/>
    </source>
</evidence>
<reference evidence="5" key="1">
    <citation type="submission" date="2021-01" db="EMBL/GenBank/DDBJ databases">
        <title>Description of Breznakiella homolactica.</title>
        <authorList>
            <person name="Song Y."/>
            <person name="Brune A."/>
        </authorList>
    </citation>
    <scope>NUCLEOTIDE SEQUENCE</scope>
    <source>
        <strain evidence="5">RmG30</strain>
    </source>
</reference>
<dbReference type="InterPro" id="IPR036388">
    <property type="entry name" value="WH-like_DNA-bd_sf"/>
</dbReference>
<organism evidence="5 6">
    <name type="scientific">Breznakiella homolactica</name>
    <dbReference type="NCBI Taxonomy" id="2798577"/>
    <lineage>
        <taxon>Bacteria</taxon>
        <taxon>Pseudomonadati</taxon>
        <taxon>Spirochaetota</taxon>
        <taxon>Spirochaetia</taxon>
        <taxon>Spirochaetales</taxon>
        <taxon>Breznakiellaceae</taxon>
        <taxon>Breznakiella</taxon>
    </lineage>
</organism>
<dbReference type="Proteomes" id="UP000595917">
    <property type="component" value="Chromosome"/>
</dbReference>
<evidence type="ECO:0000256" key="1">
    <source>
        <dbReference type="ARBA" id="ARBA00023015"/>
    </source>
</evidence>
<dbReference type="EMBL" id="CP067089">
    <property type="protein sequence ID" value="QQO07662.1"/>
    <property type="molecule type" value="Genomic_DNA"/>
</dbReference>
<keyword evidence="3" id="KW-0804">Transcription</keyword>
<keyword evidence="1" id="KW-0805">Transcription regulation</keyword>
<dbReference type="Gene3D" id="1.10.10.10">
    <property type="entry name" value="Winged helix-like DNA-binding domain superfamily/Winged helix DNA-binding domain"/>
    <property type="match status" value="1"/>
</dbReference>
<proteinExistence type="predicted"/>
<dbReference type="AlphaFoldDB" id="A0A7T7XK13"/>